<evidence type="ECO:0000313" key="8">
    <source>
        <dbReference type="Proteomes" id="UP000279029"/>
    </source>
</evidence>
<evidence type="ECO:0000256" key="5">
    <source>
        <dbReference type="ARBA" id="ARBA00023186"/>
    </source>
</evidence>
<dbReference type="OrthoDB" id="1524959at2"/>
<dbReference type="GO" id="GO:0005829">
    <property type="term" value="C:cytosol"/>
    <property type="evidence" value="ECO:0007669"/>
    <property type="project" value="UniProtKB-SubCell"/>
</dbReference>
<comment type="subcellular location">
    <subcellularLocation>
        <location evidence="1 6">Cytoplasm</location>
        <location evidence="1 6">Cytosol</location>
    </subcellularLocation>
</comment>
<dbReference type="SUPFAM" id="SSF101116">
    <property type="entry name" value="Flagellar export chaperone FliS"/>
    <property type="match status" value="1"/>
</dbReference>
<dbReference type="KEGG" id="cbar:PATL70BA_2650"/>
<keyword evidence="8" id="KW-1185">Reference proteome</keyword>
<dbReference type="Proteomes" id="UP000279029">
    <property type="component" value="Chromosome"/>
</dbReference>
<keyword evidence="5" id="KW-0143">Chaperone</keyword>
<dbReference type="GO" id="GO:0044780">
    <property type="term" value="P:bacterial-type flagellum assembly"/>
    <property type="evidence" value="ECO:0007669"/>
    <property type="project" value="InterPro"/>
</dbReference>
<evidence type="ECO:0000256" key="3">
    <source>
        <dbReference type="ARBA" id="ARBA00022490"/>
    </source>
</evidence>
<dbReference type="GO" id="GO:0071973">
    <property type="term" value="P:bacterial-type flagellum-dependent cell motility"/>
    <property type="evidence" value="ECO:0007669"/>
    <property type="project" value="TreeGrafter"/>
</dbReference>
<protein>
    <recommendedName>
        <fullName evidence="6">Flagellar secretion chaperone FliS</fullName>
    </recommendedName>
</protein>
<dbReference type="Pfam" id="PF02561">
    <property type="entry name" value="FliS"/>
    <property type="match status" value="1"/>
</dbReference>
<dbReference type="PANTHER" id="PTHR34773:SF1">
    <property type="entry name" value="FLAGELLAR SECRETION CHAPERONE FLIS"/>
    <property type="match status" value="1"/>
</dbReference>
<keyword evidence="4 6" id="KW-1005">Bacterial flagellum biogenesis</keyword>
<reference evidence="7 8" key="1">
    <citation type="submission" date="2018-09" db="EMBL/GenBank/DDBJ databases">
        <authorList>
            <person name="Postec A."/>
        </authorList>
    </citation>
    <scope>NUCLEOTIDE SEQUENCE [LARGE SCALE GENOMIC DNA]</scope>
    <source>
        <strain evidence="7">70B-A</strain>
    </source>
</reference>
<keyword evidence="7" id="KW-0969">Cilium</keyword>
<dbReference type="RefSeq" id="WP_125137671.1">
    <property type="nucleotide sequence ID" value="NZ_LR130778.1"/>
</dbReference>
<keyword evidence="7" id="KW-0282">Flagellum</keyword>
<evidence type="ECO:0000256" key="1">
    <source>
        <dbReference type="ARBA" id="ARBA00004514"/>
    </source>
</evidence>
<keyword evidence="7" id="KW-0966">Cell projection</keyword>
<dbReference type="CDD" id="cd16098">
    <property type="entry name" value="FliS"/>
    <property type="match status" value="1"/>
</dbReference>
<evidence type="ECO:0000256" key="4">
    <source>
        <dbReference type="ARBA" id="ARBA00022795"/>
    </source>
</evidence>
<dbReference type="InterPro" id="IPR036584">
    <property type="entry name" value="FliS_sf"/>
</dbReference>
<dbReference type="AlphaFoldDB" id="A0A3P7S1J4"/>
<evidence type="ECO:0000313" key="7">
    <source>
        <dbReference type="EMBL" id="VDN48552.1"/>
    </source>
</evidence>
<gene>
    <name evidence="7" type="primary">fliS</name>
    <name evidence="7" type="ORF">PATL70BA_2650</name>
</gene>
<comment type="similarity">
    <text evidence="2 6">Belongs to the FliS family.</text>
</comment>
<organism evidence="7 8">
    <name type="scientific">Petrocella atlantisensis</name>
    <dbReference type="NCBI Taxonomy" id="2173034"/>
    <lineage>
        <taxon>Bacteria</taxon>
        <taxon>Bacillati</taxon>
        <taxon>Bacillota</taxon>
        <taxon>Clostridia</taxon>
        <taxon>Lachnospirales</taxon>
        <taxon>Vallitaleaceae</taxon>
        <taxon>Petrocella</taxon>
    </lineage>
</organism>
<dbReference type="EMBL" id="LR130778">
    <property type="protein sequence ID" value="VDN48552.1"/>
    <property type="molecule type" value="Genomic_DNA"/>
</dbReference>
<name>A0A3P7S1J4_9FIRM</name>
<keyword evidence="3 6" id="KW-0963">Cytoplasm</keyword>
<sequence>MTSNPYIKIKSNSIMTASPQELTLMLYDGAIKFGNQAKVAMVDNDIEKSHNLVMRVQDIIEEFQATLDKSYEVATGLELMYDYISRRLTEANMVKDPEILEEAIGFIRDLRNTWKEAMQLTKQGESIGNLKTKAQ</sequence>
<dbReference type="InterPro" id="IPR003713">
    <property type="entry name" value="FliS"/>
</dbReference>
<proteinExistence type="inferred from homology"/>
<accession>A0A3P7S1J4</accession>
<dbReference type="PIRSF" id="PIRSF039090">
    <property type="entry name" value="Flis"/>
    <property type="match status" value="1"/>
</dbReference>
<evidence type="ECO:0000256" key="2">
    <source>
        <dbReference type="ARBA" id="ARBA00008787"/>
    </source>
</evidence>
<dbReference type="Gene3D" id="1.20.120.340">
    <property type="entry name" value="Flagellar protein FliS"/>
    <property type="match status" value="1"/>
</dbReference>
<evidence type="ECO:0000256" key="6">
    <source>
        <dbReference type="PIRNR" id="PIRNR039090"/>
    </source>
</evidence>
<dbReference type="PANTHER" id="PTHR34773">
    <property type="entry name" value="FLAGELLAR SECRETION CHAPERONE FLIS"/>
    <property type="match status" value="1"/>
</dbReference>
<dbReference type="NCBIfam" id="TIGR00208">
    <property type="entry name" value="fliS"/>
    <property type="match status" value="1"/>
</dbReference>